<dbReference type="AlphaFoldDB" id="A0A428MS38"/>
<sequence>MAYNAKTDWTLDDDVTETDFNRIEQGIAGVEDEATQLASETQDGRMSSEDYSKLAGIEAEAEANDVDSVNGQTGAVSLAKGDVGLSDVTNDQQATKAEFDAHSS</sequence>
<evidence type="ECO:0000313" key="3">
    <source>
        <dbReference type="Proteomes" id="UP000275076"/>
    </source>
</evidence>
<evidence type="ECO:0000256" key="1">
    <source>
        <dbReference type="SAM" id="MobiDB-lite"/>
    </source>
</evidence>
<dbReference type="EMBL" id="RBVX01000108">
    <property type="protein sequence ID" value="RSL28995.1"/>
    <property type="molecule type" value="Genomic_DNA"/>
</dbReference>
<feature type="non-terminal residue" evidence="2">
    <location>
        <position position="104"/>
    </location>
</feature>
<comment type="caution">
    <text evidence="2">The sequence shown here is derived from an EMBL/GenBank/DDBJ whole genome shotgun (WGS) entry which is preliminary data.</text>
</comment>
<evidence type="ECO:0000313" key="2">
    <source>
        <dbReference type="EMBL" id="RSL28995.1"/>
    </source>
</evidence>
<proteinExistence type="predicted"/>
<dbReference type="Proteomes" id="UP000275076">
    <property type="component" value="Unassembled WGS sequence"/>
</dbReference>
<accession>A0A428MS38</accession>
<organism evidence="2 3">
    <name type="scientific">Salibacterium salarium</name>
    <dbReference type="NCBI Taxonomy" id="284579"/>
    <lineage>
        <taxon>Bacteria</taxon>
        <taxon>Bacillati</taxon>
        <taxon>Bacillota</taxon>
        <taxon>Bacilli</taxon>
        <taxon>Bacillales</taxon>
        <taxon>Bacillaceae</taxon>
    </lineage>
</organism>
<keyword evidence="3" id="KW-1185">Reference proteome</keyword>
<name>A0A428MS38_9BACI</name>
<reference evidence="2 3" key="1">
    <citation type="submission" date="2018-10" db="EMBL/GenBank/DDBJ databases">
        <title>Draft genome sequence of Bacillus salarius IM0101, isolated from a hypersaline soil in Inner Mongolia, China.</title>
        <authorList>
            <person name="Yamprayoonswat W."/>
            <person name="Boonvisut S."/>
            <person name="Jumpathong W."/>
            <person name="Sittihan S."/>
            <person name="Ruangsuj P."/>
            <person name="Wanthongcharoen S."/>
            <person name="Thongpramul N."/>
            <person name="Pimmason S."/>
            <person name="Yu B."/>
            <person name="Yasawong M."/>
        </authorList>
    </citation>
    <scope>NUCLEOTIDE SEQUENCE [LARGE SCALE GENOMIC DNA]</scope>
    <source>
        <strain evidence="2 3">IM0101</strain>
    </source>
</reference>
<feature type="region of interest" description="Disordered" evidence="1">
    <location>
        <begin position="82"/>
        <end position="104"/>
    </location>
</feature>
<gene>
    <name evidence="2" type="ORF">D7Z54_33625</name>
</gene>
<protein>
    <submittedName>
        <fullName evidence="2">Uncharacterized protein</fullName>
    </submittedName>
</protein>